<name>A0A182PX65_9DIPT</name>
<sequence>MKVAGAVVSTIRSLTTEYSTCLELLVLPKIATDLPSETIDVRDWAFPKRVRLADPQFNERSSIDLLIGVDTFMDIIKSRKIRLECGLPTLLETELGWIVSGACTNNKVKLSMACTIQRKEEESDIGSLMNAFFNIEEVIDQSVWSVEEQECEDYFQATKRRECDGRYIVRLPFKTDRELGRSKEIAMHRLKGLERRFEREPKLKEAYESFMREYFANEVVNLKEGKQVSRKSPLRALKPVMGKDNIMRVGGRLSNADITEEQKHPIIIPGKHRLAELIASKYHEILRHAAVQLTINTIQLKYWIIGSRNVVKRTIFNCVK</sequence>
<dbReference type="PANTHER" id="PTHR47331:SF5">
    <property type="entry name" value="RIBONUCLEASE H"/>
    <property type="match status" value="1"/>
</dbReference>
<reference evidence="1" key="2">
    <citation type="submission" date="2020-05" db="UniProtKB">
        <authorList>
            <consortium name="EnsemblMetazoa"/>
        </authorList>
    </citation>
    <scope>IDENTIFICATION</scope>
    <source>
        <strain evidence="1">Epiroticus2</strain>
    </source>
</reference>
<dbReference type="AlphaFoldDB" id="A0A182PX65"/>
<reference evidence="2" key="1">
    <citation type="submission" date="2013-03" db="EMBL/GenBank/DDBJ databases">
        <title>The Genome Sequence of Anopheles epiroticus epiroticus2.</title>
        <authorList>
            <consortium name="The Broad Institute Genomics Platform"/>
            <person name="Neafsey D.E."/>
            <person name="Howell P."/>
            <person name="Walker B."/>
            <person name="Young S.K."/>
            <person name="Zeng Q."/>
            <person name="Gargeya S."/>
            <person name="Fitzgerald M."/>
            <person name="Haas B."/>
            <person name="Abouelleil A."/>
            <person name="Allen A.W."/>
            <person name="Alvarado L."/>
            <person name="Arachchi H.M."/>
            <person name="Berlin A.M."/>
            <person name="Chapman S.B."/>
            <person name="Gainer-Dewar J."/>
            <person name="Goldberg J."/>
            <person name="Griggs A."/>
            <person name="Gujja S."/>
            <person name="Hansen M."/>
            <person name="Howarth C."/>
            <person name="Imamovic A."/>
            <person name="Ireland A."/>
            <person name="Larimer J."/>
            <person name="McCowan C."/>
            <person name="Murphy C."/>
            <person name="Pearson M."/>
            <person name="Poon T.W."/>
            <person name="Priest M."/>
            <person name="Roberts A."/>
            <person name="Saif S."/>
            <person name="Shea T."/>
            <person name="Sisk P."/>
            <person name="Sykes S."/>
            <person name="Wortman J."/>
            <person name="Nusbaum C."/>
            <person name="Birren B."/>
        </authorList>
    </citation>
    <scope>NUCLEOTIDE SEQUENCE [LARGE SCALE GENOMIC DNA]</scope>
    <source>
        <strain evidence="2">Epiroticus2</strain>
    </source>
</reference>
<dbReference type="EnsemblMetazoa" id="AEPI011552-RA">
    <property type="protein sequence ID" value="AEPI011552-PA"/>
    <property type="gene ID" value="AEPI011552"/>
</dbReference>
<dbReference type="PANTHER" id="PTHR47331">
    <property type="entry name" value="PHD-TYPE DOMAIN-CONTAINING PROTEIN"/>
    <property type="match status" value="1"/>
</dbReference>
<dbReference type="STRING" id="199890.A0A182PX65"/>
<protein>
    <submittedName>
        <fullName evidence="1">DUF1758 domain-containing protein</fullName>
    </submittedName>
</protein>
<evidence type="ECO:0000313" key="1">
    <source>
        <dbReference type="EnsemblMetazoa" id="AEPI011552-PA"/>
    </source>
</evidence>
<keyword evidence="2" id="KW-1185">Reference proteome</keyword>
<dbReference type="Proteomes" id="UP000075885">
    <property type="component" value="Unassembled WGS sequence"/>
</dbReference>
<dbReference type="VEuPathDB" id="VectorBase:AEPI011552"/>
<evidence type="ECO:0000313" key="2">
    <source>
        <dbReference type="Proteomes" id="UP000075885"/>
    </source>
</evidence>
<proteinExistence type="predicted"/>
<organism evidence="1 2">
    <name type="scientific">Anopheles epiroticus</name>
    <dbReference type="NCBI Taxonomy" id="199890"/>
    <lineage>
        <taxon>Eukaryota</taxon>
        <taxon>Metazoa</taxon>
        <taxon>Ecdysozoa</taxon>
        <taxon>Arthropoda</taxon>
        <taxon>Hexapoda</taxon>
        <taxon>Insecta</taxon>
        <taxon>Pterygota</taxon>
        <taxon>Neoptera</taxon>
        <taxon>Endopterygota</taxon>
        <taxon>Diptera</taxon>
        <taxon>Nematocera</taxon>
        <taxon>Culicoidea</taxon>
        <taxon>Culicidae</taxon>
        <taxon>Anophelinae</taxon>
        <taxon>Anopheles</taxon>
    </lineage>
</organism>
<accession>A0A182PX65</accession>